<reference evidence="3" key="1">
    <citation type="submission" date="2020-07" db="EMBL/GenBank/DDBJ databases">
        <authorList>
            <person name="Partida-Martinez L."/>
            <person name="Huntemann M."/>
            <person name="Clum A."/>
            <person name="Wang J."/>
            <person name="Palaniappan K."/>
            <person name="Ritter S."/>
            <person name="Chen I.-M."/>
            <person name="Stamatis D."/>
            <person name="Reddy T."/>
            <person name="O'Malley R."/>
            <person name="Daum C."/>
            <person name="Shapiro N."/>
            <person name="Ivanova N."/>
            <person name="Kyrpides N."/>
            <person name="Woyke T."/>
        </authorList>
    </citation>
    <scope>NUCLEOTIDE SEQUENCE [LARGE SCALE GENOMIC DNA]</scope>
    <source>
        <strain evidence="3">AT2.8</strain>
    </source>
</reference>
<dbReference type="PIRSF" id="PIRSF032442">
    <property type="entry name" value="UCP032442"/>
    <property type="match status" value="1"/>
</dbReference>
<reference evidence="3" key="2">
    <citation type="submission" date="2020-08" db="EMBL/GenBank/DDBJ databases">
        <title>The Agave Microbiome: Exploring the role of microbial communities in plant adaptations to desert environments.</title>
        <authorList>
            <person name="Partida-Martinez L.P."/>
        </authorList>
    </citation>
    <scope>NUCLEOTIDE SEQUENCE [LARGE SCALE GENOMIC DNA]</scope>
    <source>
        <strain evidence="3">AT2.8</strain>
    </source>
</reference>
<organism evidence="2 3">
    <name type="scientific">Neobacillus niacini</name>
    <dbReference type="NCBI Taxonomy" id="86668"/>
    <lineage>
        <taxon>Bacteria</taxon>
        <taxon>Bacillati</taxon>
        <taxon>Bacillota</taxon>
        <taxon>Bacilli</taxon>
        <taxon>Bacillales</taxon>
        <taxon>Bacillaceae</taxon>
        <taxon>Neobacillus</taxon>
    </lineage>
</organism>
<dbReference type="EMBL" id="JACCBX010000016">
    <property type="protein sequence ID" value="NYE08756.1"/>
    <property type="molecule type" value="Genomic_DNA"/>
</dbReference>
<gene>
    <name evidence="2" type="ORF">F4694_005612</name>
</gene>
<dbReference type="InterPro" id="IPR039564">
    <property type="entry name" value="Peptidase_C39-like"/>
</dbReference>
<evidence type="ECO:0000313" key="3">
    <source>
        <dbReference type="Proteomes" id="UP000548423"/>
    </source>
</evidence>
<dbReference type="PANTHER" id="PTHR37806">
    <property type="entry name" value="LMO0724 PROTEIN"/>
    <property type="match status" value="1"/>
</dbReference>
<protein>
    <submittedName>
        <fullName evidence="2">Uncharacterized protein YvpB</fullName>
    </submittedName>
</protein>
<sequence>MKYQHLKKISLLSLLLILPIYYASNSPIQTSAKFKSDVHINRTVVVFRKEPIMRQSFLLTVPTLQQFPELPRGCEVTSLAMLLNFAGVSVDKLTLADEIPKVSYFSAGYFGNPHQGFVGNMYTYNQPGLGVYHEVIEDLANQYLPGQIDNLTGNSFTSVQKKLNEGKPVWVIVGSTFDFLPEEQWETWKTKEGEINITRRMHSVLVTGYDDNNVYFNDPFYPEQNKSANFQSFVTSWNQFGSQAISY</sequence>
<feature type="domain" description="Peptidase C39-like" evidence="1">
    <location>
        <begin position="59"/>
        <end position="219"/>
    </location>
</feature>
<dbReference type="Pfam" id="PF13529">
    <property type="entry name" value="Peptidase_C39_2"/>
    <property type="match status" value="1"/>
</dbReference>
<dbReference type="Gene3D" id="3.90.70.10">
    <property type="entry name" value="Cysteine proteinases"/>
    <property type="match status" value="1"/>
</dbReference>
<dbReference type="CDD" id="cd02549">
    <property type="entry name" value="Peptidase_C39A"/>
    <property type="match status" value="1"/>
</dbReference>
<comment type="caution">
    <text evidence="2">The sequence shown here is derived from an EMBL/GenBank/DDBJ whole genome shotgun (WGS) entry which is preliminary data.</text>
</comment>
<proteinExistence type="predicted"/>
<evidence type="ECO:0000259" key="1">
    <source>
        <dbReference type="Pfam" id="PF13529"/>
    </source>
</evidence>
<accession>A0A852TM31</accession>
<name>A0A852TM31_9BACI</name>
<dbReference type="Proteomes" id="UP000548423">
    <property type="component" value="Unassembled WGS sequence"/>
</dbReference>
<dbReference type="AlphaFoldDB" id="A0A852TM31"/>
<evidence type="ECO:0000313" key="2">
    <source>
        <dbReference type="EMBL" id="NYE08756.1"/>
    </source>
</evidence>
<dbReference type="InterPro" id="IPR016997">
    <property type="entry name" value="UCP032442"/>
</dbReference>
<dbReference type="InterPro" id="IPR039563">
    <property type="entry name" value="Peptidase_C39_single_dom"/>
</dbReference>
<dbReference type="PANTHER" id="PTHR37806:SF1">
    <property type="entry name" value="PEPTIDASE C39-LIKE DOMAIN-CONTAINING PROTEIN"/>
    <property type="match status" value="1"/>
</dbReference>